<feature type="transmembrane region" description="Helical" evidence="1">
    <location>
        <begin position="20"/>
        <end position="38"/>
    </location>
</feature>
<keyword evidence="1" id="KW-0472">Membrane</keyword>
<sequence length="94" mass="11189">RAGRCLRKAICYIGKNSIDIVIWQFVFFRIVIAVQLLLNNISLKKLWDYYPMYSEKNGWWLVYTAVGIIFPVLWGRFLRTGIWGRFLKKICLVN</sequence>
<evidence type="ECO:0000313" key="3">
    <source>
        <dbReference type="Proteomes" id="UP000824116"/>
    </source>
</evidence>
<feature type="transmembrane region" description="Helical" evidence="1">
    <location>
        <begin position="58"/>
        <end position="78"/>
    </location>
</feature>
<gene>
    <name evidence="2" type="ORF">H9723_04265</name>
</gene>
<keyword evidence="1" id="KW-0812">Transmembrane</keyword>
<name>A0A9D2G7B2_9FIRM</name>
<proteinExistence type="predicted"/>
<keyword evidence="1" id="KW-1133">Transmembrane helix</keyword>
<accession>A0A9D2G7B2</accession>
<evidence type="ECO:0000256" key="1">
    <source>
        <dbReference type="SAM" id="Phobius"/>
    </source>
</evidence>
<dbReference type="Proteomes" id="UP000824116">
    <property type="component" value="Unassembled WGS sequence"/>
</dbReference>
<dbReference type="EMBL" id="DXAY01000102">
    <property type="protein sequence ID" value="HIZ74443.1"/>
    <property type="molecule type" value="Genomic_DNA"/>
</dbReference>
<dbReference type="AlphaFoldDB" id="A0A9D2G7B2"/>
<reference evidence="2" key="1">
    <citation type="journal article" date="2021" name="PeerJ">
        <title>Extensive microbial diversity within the chicken gut microbiome revealed by metagenomics and culture.</title>
        <authorList>
            <person name="Gilroy R."/>
            <person name="Ravi A."/>
            <person name="Getino M."/>
            <person name="Pursley I."/>
            <person name="Horton D.L."/>
            <person name="Alikhan N.F."/>
            <person name="Baker D."/>
            <person name="Gharbi K."/>
            <person name="Hall N."/>
            <person name="Watson M."/>
            <person name="Adriaenssens E.M."/>
            <person name="Foster-Nyarko E."/>
            <person name="Jarju S."/>
            <person name="Secka A."/>
            <person name="Antonio M."/>
            <person name="Oren A."/>
            <person name="Chaudhuri R.R."/>
            <person name="La Ragione R."/>
            <person name="Hildebrand F."/>
            <person name="Pallen M.J."/>
        </authorList>
    </citation>
    <scope>NUCLEOTIDE SEQUENCE</scope>
    <source>
        <strain evidence="2">CHK196-3914</strain>
    </source>
</reference>
<protein>
    <submittedName>
        <fullName evidence="2">Uncharacterized protein</fullName>
    </submittedName>
</protein>
<reference evidence="2" key="2">
    <citation type="submission" date="2021-04" db="EMBL/GenBank/DDBJ databases">
        <authorList>
            <person name="Gilroy R."/>
        </authorList>
    </citation>
    <scope>NUCLEOTIDE SEQUENCE</scope>
    <source>
        <strain evidence="2">CHK196-3914</strain>
    </source>
</reference>
<organism evidence="2 3">
    <name type="scientific">Candidatus Mediterraneibacter stercoravium</name>
    <dbReference type="NCBI Taxonomy" id="2838685"/>
    <lineage>
        <taxon>Bacteria</taxon>
        <taxon>Bacillati</taxon>
        <taxon>Bacillota</taxon>
        <taxon>Clostridia</taxon>
        <taxon>Lachnospirales</taxon>
        <taxon>Lachnospiraceae</taxon>
        <taxon>Mediterraneibacter</taxon>
    </lineage>
</organism>
<evidence type="ECO:0000313" key="2">
    <source>
        <dbReference type="EMBL" id="HIZ74443.1"/>
    </source>
</evidence>
<comment type="caution">
    <text evidence="2">The sequence shown here is derived from an EMBL/GenBank/DDBJ whole genome shotgun (WGS) entry which is preliminary data.</text>
</comment>
<feature type="non-terminal residue" evidence="2">
    <location>
        <position position="1"/>
    </location>
</feature>